<feature type="binding site" evidence="11">
    <location>
        <position position="89"/>
    </location>
    <ligand>
        <name>substrate</name>
    </ligand>
</feature>
<keyword evidence="13" id="KW-1185">Reference proteome</keyword>
<evidence type="ECO:0000256" key="6">
    <source>
        <dbReference type="ARBA" id="ARBA00022741"/>
    </source>
</evidence>
<evidence type="ECO:0000256" key="5">
    <source>
        <dbReference type="ARBA" id="ARBA00022679"/>
    </source>
</evidence>
<evidence type="ECO:0000313" key="12">
    <source>
        <dbReference type="EMBL" id="GAC48299.1"/>
    </source>
</evidence>
<comment type="function">
    <text evidence="11">Catalyzes the specific phosphorylation of the 3-hydroxyl group of shikimic acid using ATP as a cosubstrate.</text>
</comment>
<dbReference type="SUPFAM" id="SSF52540">
    <property type="entry name" value="P-loop containing nucleoside triphosphate hydrolases"/>
    <property type="match status" value="1"/>
</dbReference>
<dbReference type="GO" id="GO:0005524">
    <property type="term" value="F:ATP binding"/>
    <property type="evidence" value="ECO:0007669"/>
    <property type="project" value="UniProtKB-UniRule"/>
</dbReference>
<dbReference type="GO" id="GO:0005829">
    <property type="term" value="C:cytosol"/>
    <property type="evidence" value="ECO:0007669"/>
    <property type="project" value="TreeGrafter"/>
</dbReference>
<evidence type="ECO:0000256" key="7">
    <source>
        <dbReference type="ARBA" id="ARBA00022777"/>
    </source>
</evidence>
<feature type="binding site" evidence="11">
    <location>
        <position position="125"/>
    </location>
    <ligand>
        <name>ATP</name>
        <dbReference type="ChEBI" id="CHEBI:30616"/>
    </ligand>
</feature>
<dbReference type="HAMAP" id="MF_00109">
    <property type="entry name" value="Shikimate_kinase"/>
    <property type="match status" value="1"/>
</dbReference>
<reference evidence="12 13" key="1">
    <citation type="submission" date="2012-12" db="EMBL/GenBank/DDBJ databases">
        <title>Whole genome shotgun sequence of Gordonia aichiensis NBRC 108223.</title>
        <authorList>
            <person name="Isaki-Nakamura S."/>
            <person name="Hosoyama A."/>
            <person name="Tsuchikane K."/>
            <person name="Ando Y."/>
            <person name="Baba S."/>
            <person name="Ohji S."/>
            <person name="Hamada M."/>
            <person name="Tamura T."/>
            <person name="Yamazoe A."/>
            <person name="Yamazaki S."/>
            <person name="Fujita N."/>
        </authorList>
    </citation>
    <scope>NUCLEOTIDE SEQUENCE [LARGE SCALE GENOMIC DNA]</scope>
    <source>
        <strain evidence="12 13">NBRC 108223</strain>
    </source>
</reference>
<dbReference type="Gene3D" id="3.40.50.300">
    <property type="entry name" value="P-loop containing nucleotide triphosphate hydrolases"/>
    <property type="match status" value="1"/>
</dbReference>
<evidence type="ECO:0000256" key="4">
    <source>
        <dbReference type="ARBA" id="ARBA00022605"/>
    </source>
</evidence>
<evidence type="ECO:0000256" key="1">
    <source>
        <dbReference type="ARBA" id="ARBA00004842"/>
    </source>
</evidence>
<dbReference type="GO" id="GO:0009423">
    <property type="term" value="P:chorismate biosynthetic process"/>
    <property type="evidence" value="ECO:0007669"/>
    <property type="project" value="UniProtKB-UniRule"/>
</dbReference>
<dbReference type="Pfam" id="PF01202">
    <property type="entry name" value="SKI"/>
    <property type="match status" value="1"/>
</dbReference>
<evidence type="ECO:0000256" key="3">
    <source>
        <dbReference type="ARBA" id="ARBA00012154"/>
    </source>
</evidence>
<feature type="binding site" evidence="11">
    <location>
        <position position="144"/>
    </location>
    <ligand>
        <name>substrate</name>
    </ligand>
</feature>
<keyword evidence="11" id="KW-0460">Magnesium</keyword>
<keyword evidence="4 11" id="KW-0028">Amino-acid biosynthesis</keyword>
<comment type="catalytic activity">
    <reaction evidence="10 11">
        <text>shikimate + ATP = 3-phosphoshikimate + ADP + H(+)</text>
        <dbReference type="Rhea" id="RHEA:13121"/>
        <dbReference type="ChEBI" id="CHEBI:15378"/>
        <dbReference type="ChEBI" id="CHEBI:30616"/>
        <dbReference type="ChEBI" id="CHEBI:36208"/>
        <dbReference type="ChEBI" id="CHEBI:145989"/>
        <dbReference type="ChEBI" id="CHEBI:456216"/>
        <dbReference type="EC" id="2.7.1.71"/>
    </reaction>
</comment>
<dbReference type="GO" id="GO:0000287">
    <property type="term" value="F:magnesium ion binding"/>
    <property type="evidence" value="ECO:0007669"/>
    <property type="project" value="UniProtKB-UniRule"/>
</dbReference>
<dbReference type="GO" id="GO:0004765">
    <property type="term" value="F:shikimate kinase activity"/>
    <property type="evidence" value="ECO:0007669"/>
    <property type="project" value="UniProtKB-UniRule"/>
</dbReference>
<proteinExistence type="inferred from homology"/>
<evidence type="ECO:0000256" key="8">
    <source>
        <dbReference type="ARBA" id="ARBA00022840"/>
    </source>
</evidence>
<comment type="cofactor">
    <cofactor evidence="11">
        <name>Mg(2+)</name>
        <dbReference type="ChEBI" id="CHEBI:18420"/>
    </cofactor>
    <text evidence="11">Binds 1 Mg(2+) ion per subunit.</text>
</comment>
<keyword evidence="6 11" id="KW-0547">Nucleotide-binding</keyword>
<dbReference type="eggNOG" id="COG0703">
    <property type="taxonomic scope" value="Bacteria"/>
</dbReference>
<feature type="binding site" evidence="11">
    <location>
        <position position="25"/>
    </location>
    <ligand>
        <name>Mg(2+)</name>
        <dbReference type="ChEBI" id="CHEBI:18420"/>
    </ligand>
</feature>
<organism evidence="12 13">
    <name type="scientific">Gordonia aichiensis NBRC 108223</name>
    <dbReference type="NCBI Taxonomy" id="1220583"/>
    <lineage>
        <taxon>Bacteria</taxon>
        <taxon>Bacillati</taxon>
        <taxon>Actinomycetota</taxon>
        <taxon>Actinomycetes</taxon>
        <taxon>Mycobacteriales</taxon>
        <taxon>Gordoniaceae</taxon>
        <taxon>Gordonia</taxon>
    </lineage>
</organism>
<dbReference type="Proteomes" id="UP000010988">
    <property type="component" value="Unassembled WGS sequence"/>
</dbReference>
<keyword evidence="11" id="KW-0963">Cytoplasm</keyword>
<dbReference type="EMBL" id="BANR01000005">
    <property type="protein sequence ID" value="GAC48299.1"/>
    <property type="molecule type" value="Genomic_DNA"/>
</dbReference>
<name>L7KI54_9ACTN</name>
<evidence type="ECO:0000256" key="9">
    <source>
        <dbReference type="ARBA" id="ARBA00023141"/>
    </source>
</evidence>
<dbReference type="STRING" id="1220583.GOACH_05_01680"/>
<sequence>MTASAAVPPSKPTAILVGFMGAGKSTVGRLLADRLGVDFIDTDHEIVRRSGRSIPDIFVTDGAERFRELEAEVVADVLASHNGVVALGGGAVTTEAVRDALDAHRVFYLRVSADSGFARVRESDRPLLASDDPAERYRALLAEREETYASVAGVEIDAHGDPDAVADLIILALADELTAGRTS</sequence>
<accession>L7KI54</accession>
<dbReference type="UniPathway" id="UPA00053">
    <property type="reaction ID" value="UER00088"/>
</dbReference>
<keyword evidence="11" id="KW-0479">Metal-binding</keyword>
<keyword evidence="5 11" id="KW-0808">Transferase</keyword>
<comment type="caution">
    <text evidence="11">Lacks conserved residue(s) required for the propagation of feature annotation.</text>
</comment>
<comment type="caution">
    <text evidence="12">The sequence shown here is derived from an EMBL/GenBank/DDBJ whole genome shotgun (WGS) entry which is preliminary data.</text>
</comment>
<keyword evidence="7 11" id="KW-0418">Kinase</keyword>
<dbReference type="PROSITE" id="PS01128">
    <property type="entry name" value="SHIKIMATE_KINASE"/>
    <property type="match status" value="1"/>
</dbReference>
<dbReference type="InterPro" id="IPR031322">
    <property type="entry name" value="Shikimate/glucono_kinase"/>
</dbReference>
<dbReference type="GO" id="GO:0008652">
    <property type="term" value="P:amino acid biosynthetic process"/>
    <property type="evidence" value="ECO:0007669"/>
    <property type="project" value="UniProtKB-KW"/>
</dbReference>
<comment type="pathway">
    <text evidence="1 11">Metabolic intermediate biosynthesis; chorismate biosynthesis; chorismate from D-erythrose 4-phosphate and phosphoenolpyruvate: step 5/7.</text>
</comment>
<keyword evidence="9 11" id="KW-0057">Aromatic amino acid biosynthesis</keyword>
<dbReference type="InterPro" id="IPR023000">
    <property type="entry name" value="Shikimate_kinase_CS"/>
</dbReference>
<dbReference type="CDD" id="cd00464">
    <property type="entry name" value="SK"/>
    <property type="match status" value="1"/>
</dbReference>
<comment type="subunit">
    <text evidence="11">Monomer.</text>
</comment>
<comment type="similarity">
    <text evidence="2 11">Belongs to the shikimate kinase family.</text>
</comment>
<evidence type="ECO:0000256" key="2">
    <source>
        <dbReference type="ARBA" id="ARBA00006997"/>
    </source>
</evidence>
<dbReference type="AlphaFoldDB" id="L7KI54"/>
<dbReference type="PRINTS" id="PR01100">
    <property type="entry name" value="SHIKIMTKNASE"/>
</dbReference>
<gene>
    <name evidence="11 12" type="primary">aroK</name>
    <name evidence="12" type="ORF">GOACH_05_01680</name>
</gene>
<dbReference type="InterPro" id="IPR000623">
    <property type="entry name" value="Shikimate_kinase/TSH1"/>
</dbReference>
<dbReference type="PANTHER" id="PTHR21087">
    <property type="entry name" value="SHIKIMATE KINASE"/>
    <property type="match status" value="1"/>
</dbReference>
<dbReference type="GO" id="GO:0009073">
    <property type="term" value="P:aromatic amino acid family biosynthetic process"/>
    <property type="evidence" value="ECO:0007669"/>
    <property type="project" value="UniProtKB-KW"/>
</dbReference>
<evidence type="ECO:0000313" key="13">
    <source>
        <dbReference type="Proteomes" id="UP000010988"/>
    </source>
</evidence>
<dbReference type="InterPro" id="IPR027417">
    <property type="entry name" value="P-loop_NTPase"/>
</dbReference>
<feature type="binding site" evidence="11">
    <location>
        <begin position="21"/>
        <end position="26"/>
    </location>
    <ligand>
        <name>ATP</name>
        <dbReference type="ChEBI" id="CHEBI:30616"/>
    </ligand>
</feature>
<evidence type="ECO:0000256" key="10">
    <source>
        <dbReference type="ARBA" id="ARBA00048567"/>
    </source>
</evidence>
<feature type="binding site" evidence="11">
    <location>
        <position position="43"/>
    </location>
    <ligand>
        <name>substrate</name>
    </ligand>
</feature>
<evidence type="ECO:0000256" key="11">
    <source>
        <dbReference type="HAMAP-Rule" id="MF_00109"/>
    </source>
</evidence>
<comment type="subcellular location">
    <subcellularLocation>
        <location evidence="11">Cytoplasm</location>
    </subcellularLocation>
</comment>
<dbReference type="EC" id="2.7.1.71" evidence="3 11"/>
<protein>
    <recommendedName>
        <fullName evidence="3 11">Shikimate kinase</fullName>
        <shortName evidence="11">SK</shortName>
        <ecNumber evidence="3 11">2.7.1.71</ecNumber>
    </recommendedName>
</protein>
<dbReference type="PANTHER" id="PTHR21087:SF16">
    <property type="entry name" value="SHIKIMATE KINASE 1, CHLOROPLASTIC"/>
    <property type="match status" value="1"/>
</dbReference>
<feature type="binding site" evidence="11">
    <location>
        <position position="67"/>
    </location>
    <ligand>
        <name>substrate</name>
    </ligand>
</feature>
<keyword evidence="8 11" id="KW-0067">ATP-binding</keyword>